<dbReference type="Gene3D" id="2.30.18.10">
    <property type="entry name" value="Transcription factor IIA (TFIIA), beta-barrel domain"/>
    <property type="match status" value="1"/>
</dbReference>
<evidence type="ECO:0000256" key="2">
    <source>
        <dbReference type="ARBA" id="ARBA00007675"/>
    </source>
</evidence>
<dbReference type="SUPFAM" id="SSF47396">
    <property type="entry name" value="Transcription factor IIA (TFIIA), alpha-helical domain"/>
    <property type="match status" value="1"/>
</dbReference>
<accession>A0AAX4JDD6</accession>
<dbReference type="EMBL" id="CP142731">
    <property type="protein sequence ID" value="WUR03771.1"/>
    <property type="molecule type" value="Genomic_DNA"/>
</dbReference>
<dbReference type="KEGG" id="vnx:VNE69_06092"/>
<feature type="domain" description="Transcription initiation factor IIA gamma subunit N-terminal" evidence="9">
    <location>
        <begin position="3"/>
        <end position="44"/>
    </location>
</feature>
<evidence type="ECO:0000256" key="7">
    <source>
        <dbReference type="ARBA" id="ARBA00024733"/>
    </source>
</evidence>
<evidence type="ECO:0000256" key="1">
    <source>
        <dbReference type="ARBA" id="ARBA00004123"/>
    </source>
</evidence>
<evidence type="ECO:0000256" key="3">
    <source>
        <dbReference type="ARBA" id="ARBA00019928"/>
    </source>
</evidence>
<keyword evidence="4 8" id="KW-0805">Transcription regulation</keyword>
<reference evidence="11" key="1">
    <citation type="journal article" date="2024" name="BMC Genomics">
        <title>Functional annotation of a divergent genome using sequence and structure-based similarity.</title>
        <authorList>
            <person name="Svedberg D."/>
            <person name="Winiger R.R."/>
            <person name="Berg A."/>
            <person name="Sharma H."/>
            <person name="Tellgren-Roth C."/>
            <person name="Debrunner-Vossbrinck B.A."/>
            <person name="Vossbrinck C.R."/>
            <person name="Barandun J."/>
        </authorList>
    </citation>
    <scope>NUCLEOTIDE SEQUENCE</scope>
    <source>
        <strain evidence="11">Illinois isolate</strain>
    </source>
</reference>
<dbReference type="SUPFAM" id="SSF50784">
    <property type="entry name" value="Transcription factor IIA (TFIIA), beta-barrel domain"/>
    <property type="match status" value="1"/>
</dbReference>
<dbReference type="PANTHER" id="PTHR10966">
    <property type="entry name" value="TRANSCRIPTION INITIATION FACTOR IIA SUBUNIT 2"/>
    <property type="match status" value="1"/>
</dbReference>
<dbReference type="GO" id="GO:0005672">
    <property type="term" value="C:transcription factor TFIIA complex"/>
    <property type="evidence" value="ECO:0007669"/>
    <property type="project" value="InterPro"/>
</dbReference>
<evidence type="ECO:0000313" key="11">
    <source>
        <dbReference type="EMBL" id="WUR03771.1"/>
    </source>
</evidence>
<dbReference type="PIRSF" id="PIRSF009415">
    <property type="entry name" value="Hum_TFIIA_gamma"/>
    <property type="match status" value="1"/>
</dbReference>
<dbReference type="InterPro" id="IPR009088">
    <property type="entry name" value="TFIIA_b-brl"/>
</dbReference>
<protein>
    <recommendedName>
        <fullName evidence="3 8">Transcription initiation factor IIA subunit 2</fullName>
    </recommendedName>
</protein>
<dbReference type="InterPro" id="IPR015872">
    <property type="entry name" value="TFIIA_gsu_N"/>
</dbReference>
<keyword evidence="6 8" id="KW-0539">Nucleus</keyword>
<dbReference type="RefSeq" id="XP_065329916.1">
    <property type="nucleotide sequence ID" value="XM_065473844.1"/>
</dbReference>
<comment type="similarity">
    <text evidence="2 8">Belongs to the TFIIA subunit 2 family.</text>
</comment>
<name>A0AAX4JDD6_9MICR</name>
<dbReference type="AlphaFoldDB" id="A0AAX4JDD6"/>
<dbReference type="InterPro" id="IPR003194">
    <property type="entry name" value="TFIIA_gsu"/>
</dbReference>
<dbReference type="Pfam" id="PF02751">
    <property type="entry name" value="TFIIA_gamma_C"/>
    <property type="match status" value="1"/>
</dbReference>
<keyword evidence="5 8" id="KW-0804">Transcription</keyword>
<feature type="domain" description="Transcription initiation factor IIA gamma subunit C-terminal" evidence="10">
    <location>
        <begin position="58"/>
        <end position="99"/>
    </location>
</feature>
<keyword evidence="12" id="KW-1185">Reference proteome</keyword>
<evidence type="ECO:0000256" key="6">
    <source>
        <dbReference type="ARBA" id="ARBA00023242"/>
    </source>
</evidence>
<dbReference type="GO" id="GO:0006367">
    <property type="term" value="P:transcription initiation at RNA polymerase II promoter"/>
    <property type="evidence" value="ECO:0007669"/>
    <property type="project" value="InterPro"/>
</dbReference>
<dbReference type="InterPro" id="IPR015871">
    <property type="entry name" value="TFIIA_gsu_C"/>
</dbReference>
<evidence type="ECO:0000259" key="9">
    <source>
        <dbReference type="Pfam" id="PF02268"/>
    </source>
</evidence>
<proteinExistence type="inferred from homology"/>
<comment type="subcellular location">
    <subcellularLocation>
        <location evidence="1 8">Nucleus</location>
    </subcellularLocation>
</comment>
<evidence type="ECO:0000256" key="5">
    <source>
        <dbReference type="ARBA" id="ARBA00023163"/>
    </source>
</evidence>
<dbReference type="Gene3D" id="1.10.287.190">
    <property type="entry name" value="Transcription factor IIA gamma subunit, alpha-helical domain"/>
    <property type="match status" value="1"/>
</dbReference>
<dbReference type="Pfam" id="PF02268">
    <property type="entry name" value="TFIIA_gamma_N"/>
    <property type="match status" value="1"/>
</dbReference>
<evidence type="ECO:0000259" key="10">
    <source>
        <dbReference type="Pfam" id="PF02751"/>
    </source>
</evidence>
<sequence>MDEFYRQSVIGLALVNAIDVRVEQNILTPKQAKFILKKFDESIPVVFNRTVSGTLSFKGKIVSYNYVEGVWKFVVKNFCMYVNNEYYKTNLIKIVACDAETNAEVTRRRKKKN</sequence>
<evidence type="ECO:0000256" key="8">
    <source>
        <dbReference type="PIRNR" id="PIRNR009415"/>
    </source>
</evidence>
<dbReference type="CDD" id="cd10014">
    <property type="entry name" value="TFIIA_gamma_C"/>
    <property type="match status" value="1"/>
</dbReference>
<dbReference type="Proteomes" id="UP001334084">
    <property type="component" value="Chromosome 6"/>
</dbReference>
<comment type="function">
    <text evidence="7">TFIIA is a component of the transcription machinery of RNA polymerase II and plays an important role in transcriptional activation. TFIIA in a complex with TBP mediates transcriptional activity.</text>
</comment>
<evidence type="ECO:0000313" key="12">
    <source>
        <dbReference type="Proteomes" id="UP001334084"/>
    </source>
</evidence>
<gene>
    <name evidence="11" type="ORF">VNE69_06092</name>
</gene>
<organism evidence="11 12">
    <name type="scientific">Vairimorpha necatrix</name>
    <dbReference type="NCBI Taxonomy" id="6039"/>
    <lineage>
        <taxon>Eukaryota</taxon>
        <taxon>Fungi</taxon>
        <taxon>Fungi incertae sedis</taxon>
        <taxon>Microsporidia</taxon>
        <taxon>Nosematidae</taxon>
        <taxon>Vairimorpha</taxon>
    </lineage>
</organism>
<dbReference type="InterPro" id="IPR009083">
    <property type="entry name" value="TFIIA_a-hlx"/>
</dbReference>
<dbReference type="GeneID" id="90541589"/>
<evidence type="ECO:0000256" key="4">
    <source>
        <dbReference type="ARBA" id="ARBA00023015"/>
    </source>
</evidence>